<evidence type="ECO:0000256" key="2">
    <source>
        <dbReference type="ARBA" id="ARBA00022679"/>
    </source>
</evidence>
<reference evidence="4 5" key="1">
    <citation type="journal article" date="2010" name="Science">
        <title>Genomic comparison of the ants Camponotus floridanus and Harpegnathos saltator.</title>
        <authorList>
            <person name="Bonasio R."/>
            <person name="Zhang G."/>
            <person name="Ye C."/>
            <person name="Mutti N.S."/>
            <person name="Fang X."/>
            <person name="Qin N."/>
            <person name="Donahue G."/>
            <person name="Yang P."/>
            <person name="Li Q."/>
            <person name="Li C."/>
            <person name="Zhang P."/>
            <person name="Huang Z."/>
            <person name="Berger S.L."/>
            <person name="Reinberg D."/>
            <person name="Wang J."/>
            <person name="Liebig J."/>
        </authorList>
    </citation>
    <scope>NUCLEOTIDE SEQUENCE [LARGE SCALE GENOMIC DNA]</scope>
    <source>
        <strain evidence="4 5">R22 G/1</strain>
    </source>
</reference>
<dbReference type="Gene3D" id="3.40.1280.10">
    <property type="match status" value="1"/>
</dbReference>
<dbReference type="InParanoid" id="E2BFJ1"/>
<dbReference type="OMA" id="ANIPRCK"/>
<proteinExistence type="predicted"/>
<dbReference type="GO" id="GO:0016423">
    <property type="term" value="F:tRNA (guanine) methyltransferase activity"/>
    <property type="evidence" value="ECO:0007669"/>
    <property type="project" value="InterPro"/>
</dbReference>
<feature type="domain" description="tRNA/rRNA methyltransferase SpoU type" evidence="3">
    <location>
        <begin position="1182"/>
        <end position="1323"/>
    </location>
</feature>
<dbReference type="InterPro" id="IPR029026">
    <property type="entry name" value="tRNA_m1G_MTases_N"/>
</dbReference>
<evidence type="ECO:0000313" key="5">
    <source>
        <dbReference type="Proteomes" id="UP000008237"/>
    </source>
</evidence>
<dbReference type="EMBL" id="GL448037">
    <property type="protein sequence ID" value="EFN85513.1"/>
    <property type="molecule type" value="Genomic_DNA"/>
</dbReference>
<dbReference type="InterPro" id="IPR044748">
    <property type="entry name" value="Trm3/TARBP1_C"/>
</dbReference>
<evidence type="ECO:0000256" key="1">
    <source>
        <dbReference type="ARBA" id="ARBA00022603"/>
    </source>
</evidence>
<dbReference type="InterPro" id="IPR029028">
    <property type="entry name" value="Alpha/beta_knot_MTases"/>
</dbReference>
<dbReference type="Proteomes" id="UP000008237">
    <property type="component" value="Unassembled WGS sequence"/>
</dbReference>
<gene>
    <name evidence="4" type="ORF">EAI_09165</name>
</gene>
<protein>
    <submittedName>
        <fullName evidence="4">Probable methyltransferase TARBP1</fullName>
    </submittedName>
</protein>
<dbReference type="PANTHER" id="PTHR12029:SF11">
    <property type="entry name" value="METHYLTRANSFERASE TARBP1-RELATED"/>
    <property type="match status" value="1"/>
</dbReference>
<keyword evidence="5" id="KW-1185">Reference proteome</keyword>
<dbReference type="FunCoup" id="E2BFJ1">
    <property type="interactions" value="2"/>
</dbReference>
<dbReference type="OrthoDB" id="241340at2759"/>
<name>E2BFJ1_HARSA</name>
<dbReference type="Pfam" id="PF00588">
    <property type="entry name" value="SpoU_methylase"/>
    <property type="match status" value="1"/>
</dbReference>
<dbReference type="InterPro" id="IPR001537">
    <property type="entry name" value="SpoU_MeTrfase"/>
</dbReference>
<dbReference type="SUPFAM" id="SSF75217">
    <property type="entry name" value="alpha/beta knot"/>
    <property type="match status" value="1"/>
</dbReference>
<accession>E2BFJ1</accession>
<dbReference type="PANTHER" id="PTHR12029">
    <property type="entry name" value="RNA METHYLTRANSFERASE"/>
    <property type="match status" value="1"/>
</dbReference>
<dbReference type="CDD" id="cd18091">
    <property type="entry name" value="SpoU-like_TRM3-like"/>
    <property type="match status" value="1"/>
</dbReference>
<dbReference type="GO" id="GO:0030488">
    <property type="term" value="P:tRNA methylation"/>
    <property type="evidence" value="ECO:0007669"/>
    <property type="project" value="InterPro"/>
</dbReference>
<dbReference type="GO" id="GO:0003723">
    <property type="term" value="F:RNA binding"/>
    <property type="evidence" value="ECO:0007669"/>
    <property type="project" value="InterPro"/>
</dbReference>
<sequence length="1333" mass="154049">MELKEIGSMYLEIIKSWMKIKEDSEWGLFASIFPMLLKTFASEHIIFPLWDYILNKMSDLKEFLTVLSIIVDTCHFTSSYSTKLTYIHHDIYCKNTFWLLLLEGLRSPLQQYRKQALYIMKRVTDFMSKTDTLHLGLTKAEVTPFICSKSDDSALPIDSINQKFFLVYEASEEKQYHLVTPALTHITSLVKANKEHKSCQCFNIEWLRCILEKILHHENNNIVKWSVLYVCKLDSIIHIFDSQFLKMFVSILNNSFLYECQSNEDCPEIVRELSTFFRCMGETSLLNIFLKKVSEITWGPIAIFYIIHTLRVTSQETVQRNNWRVAELNAVKSLVETNLSMHSHILRIASQIELLRTIPNFVREIDNLTLLANVLATFPSEEGLTRGRFPWDIITAWLRKVLTKEDAVTFVEQTCTRYSCENLVCEVSPRTFALMIFLLHDAGLIFSCKMCPTEKALNKWLSSLNDIEMRPYANIRSSIDIAEFMSHSLNFFTQGETYCVMTHLISLYIHATFKLLIKNMKKMATGLTYEDYTRYTAILSSHIAHADLVMPKRDVNSYTIKLRDESIRLLKNTQHRQNMQYLYGLCILHLCQDILTSSTHEGTFYTVHLLNTQAIPIQTDNDAKTMNLKGKIASEYYLLLSRLTYRYLLNSPMHTWIPTSTLLTNLLKFLELGKTEIISEVATILILMIDNGAIRDTNDRETLEYIFQSCWRSTFVSKKNNIFWTAIQNLTGVIVNDNFLLLPGATEFITEFVDQLVKEGNGMTRFKRILLSKMERLNVSNLMRLGKPLLNCLLHGSVHRRDERVESHVYLFIIKHLGQYFPKHILVLDHNNDAAVRASAMIILHRIVSIPELNYVMTIVPLIFETLEEYKNKRYFNDSYIHKLKHRLMQILLILEPVMSKELVAVLQKNLRDSIFSESNQHSVRLMQEWLMIRIFARNSDLHDELWKFFAESIEKRPGRTISVASIVYHVTQLLSGASQKIFIRTALPYVAQCCLGQQFNVRLYNQFILIRLCKLMKQANDDDSICDYNGIYQAASLQQAKSTKNFMEIQDNFYFSSFHPIDDYSLQTIYFELPRLTNISRDEWISPDVFKAFMFEQNDNHPLQLYNVNSFLSDTTASIYLTKPLAGDMESLTNNVETYLEGLHDIQRKIDPSKLTIQLYNDNFGIIESAHREVSQLHEGLIVVASLVSRPPNLGGIARTCEIFGVKSLVIANLDCVKDKDFQCLSVSAEKWINMIQVTLHELQQYLLEKKSAGWSIVGAEQTANSINLLEAKFEKKTILVLGNEKDGIPANFIPLFNTCVEIPQVGVIRSLNVHVAAAICIWQYASQCTLK</sequence>
<evidence type="ECO:0000259" key="3">
    <source>
        <dbReference type="Pfam" id="PF00588"/>
    </source>
</evidence>
<dbReference type="STRING" id="610380.E2BFJ1"/>
<organism evidence="5">
    <name type="scientific">Harpegnathos saltator</name>
    <name type="common">Jerdon's jumping ant</name>
    <dbReference type="NCBI Taxonomy" id="610380"/>
    <lineage>
        <taxon>Eukaryota</taxon>
        <taxon>Metazoa</taxon>
        <taxon>Ecdysozoa</taxon>
        <taxon>Arthropoda</taxon>
        <taxon>Hexapoda</taxon>
        <taxon>Insecta</taxon>
        <taxon>Pterygota</taxon>
        <taxon>Neoptera</taxon>
        <taxon>Endopterygota</taxon>
        <taxon>Hymenoptera</taxon>
        <taxon>Apocrita</taxon>
        <taxon>Aculeata</taxon>
        <taxon>Formicoidea</taxon>
        <taxon>Formicidae</taxon>
        <taxon>Ponerinae</taxon>
        <taxon>Ponerini</taxon>
        <taxon>Harpegnathos</taxon>
    </lineage>
</organism>
<dbReference type="InterPro" id="IPR045330">
    <property type="entry name" value="TRM3/TARBP1"/>
</dbReference>
<keyword evidence="1 4" id="KW-0489">Methyltransferase</keyword>
<keyword evidence="2 4" id="KW-0808">Transferase</keyword>
<evidence type="ECO:0000313" key="4">
    <source>
        <dbReference type="EMBL" id="EFN85513.1"/>
    </source>
</evidence>